<name>A0ABD2PW06_9PLAT</name>
<gene>
    <name evidence="1" type="primary">EFCAB5_2</name>
    <name evidence="1" type="ORF">Ciccas_009791</name>
</gene>
<dbReference type="Proteomes" id="UP001626550">
    <property type="component" value="Unassembled WGS sequence"/>
</dbReference>
<accession>A0ABD2PW06</accession>
<keyword evidence="2" id="KW-1185">Reference proteome</keyword>
<dbReference type="PANTHER" id="PTHR46788:SF1">
    <property type="entry name" value="EF-HAND CALCIUM-BINDING DOMAIN-CONTAINING PROTEIN 5"/>
    <property type="match status" value="1"/>
</dbReference>
<evidence type="ECO:0000313" key="2">
    <source>
        <dbReference type="Proteomes" id="UP001626550"/>
    </source>
</evidence>
<dbReference type="Gene3D" id="1.20.920.20">
    <property type="match status" value="1"/>
</dbReference>
<reference evidence="1 2" key="1">
    <citation type="submission" date="2024-11" db="EMBL/GenBank/DDBJ databases">
        <title>Adaptive evolution of stress response genes in parasites aligns with host niche diversity.</title>
        <authorList>
            <person name="Hahn C."/>
            <person name="Resl P."/>
        </authorList>
    </citation>
    <scope>NUCLEOTIDE SEQUENCE [LARGE SCALE GENOMIC DNA]</scope>
    <source>
        <strain evidence="1">EGGRZ-B1_66</strain>
        <tissue evidence="1">Body</tissue>
    </source>
</reference>
<comment type="caution">
    <text evidence="1">The sequence shown here is derived from an EMBL/GenBank/DDBJ whole genome shotgun (WGS) entry which is preliminary data.</text>
</comment>
<dbReference type="EMBL" id="JBJKFK010002105">
    <property type="protein sequence ID" value="KAL3311624.1"/>
    <property type="molecule type" value="Genomic_DNA"/>
</dbReference>
<dbReference type="AlphaFoldDB" id="A0ABD2PW06"/>
<dbReference type="PANTHER" id="PTHR46788">
    <property type="entry name" value="EF-HAND CALCIUM-BINDING DOMAIN-CONTAINING PROTEIN 5"/>
    <property type="match status" value="1"/>
</dbReference>
<sequence>MHVCRTHLFKACETSEVCEVESCGRLHLAIPIRDASAVAIGVIDIEVDQTALRKMGLMRLGKMAMMRVDQIGESDEEENARREKDERHFLDEDPEKMFDQMLLDEVKQSLLKINKAYLAELRAYAHPPVTIVNVVEAVVYLLYPDQWKEGDGWNEFKLKLHLDLLHDMAKFDPFNPKSYVPIDRLSDICREIEPDKVGSFGSYPTELIFEWFKLSLAILKQNSSMLVPNTE</sequence>
<organism evidence="1 2">
    <name type="scientific">Cichlidogyrus casuarinus</name>
    <dbReference type="NCBI Taxonomy" id="1844966"/>
    <lineage>
        <taxon>Eukaryota</taxon>
        <taxon>Metazoa</taxon>
        <taxon>Spiralia</taxon>
        <taxon>Lophotrochozoa</taxon>
        <taxon>Platyhelminthes</taxon>
        <taxon>Monogenea</taxon>
        <taxon>Monopisthocotylea</taxon>
        <taxon>Dactylogyridea</taxon>
        <taxon>Ancyrocephalidae</taxon>
        <taxon>Cichlidogyrus</taxon>
    </lineage>
</organism>
<proteinExistence type="predicted"/>
<evidence type="ECO:0000313" key="1">
    <source>
        <dbReference type="EMBL" id="KAL3311624.1"/>
    </source>
</evidence>
<protein>
    <submittedName>
        <fullName evidence="1">EF-hand calcium-binding domain-containing protein 5</fullName>
    </submittedName>
</protein>